<comment type="subcellular location">
    <subcellularLocation>
        <location evidence="1">Membrane</location>
        <topology evidence="1">Multi-pass membrane protein</topology>
    </subcellularLocation>
</comment>
<dbReference type="EMBL" id="JAPEUY010000009">
    <property type="protein sequence ID" value="KAJ4369562.1"/>
    <property type="molecule type" value="Genomic_DNA"/>
</dbReference>
<name>A0A9W8Y758_9PLEO</name>
<dbReference type="Pfam" id="PF06609">
    <property type="entry name" value="TRI12"/>
    <property type="match status" value="2"/>
</dbReference>
<protein>
    <recommendedName>
        <fullName evidence="7">ABM domain-containing protein</fullName>
    </recommendedName>
</protein>
<accession>A0A9W8Y758</accession>
<dbReference type="PANTHER" id="PTHR23501:SF109">
    <property type="entry name" value="MAJOR FACILITATOR SUPERFAMILY (MFS) PROFILE DOMAIN-CONTAINING PROTEIN-RELATED"/>
    <property type="match status" value="1"/>
</dbReference>
<feature type="transmembrane region" description="Helical" evidence="6">
    <location>
        <begin position="314"/>
        <end position="338"/>
    </location>
</feature>
<proteinExistence type="predicted"/>
<keyword evidence="5 6" id="KW-0472">Membrane</keyword>
<feature type="transmembrane region" description="Helical" evidence="6">
    <location>
        <begin position="138"/>
        <end position="160"/>
    </location>
</feature>
<dbReference type="InterPro" id="IPR011008">
    <property type="entry name" value="Dimeric_a/b-barrel"/>
</dbReference>
<dbReference type="PROSITE" id="PS51725">
    <property type="entry name" value="ABM"/>
    <property type="match status" value="1"/>
</dbReference>
<dbReference type="PANTHER" id="PTHR23501">
    <property type="entry name" value="MAJOR FACILITATOR SUPERFAMILY"/>
    <property type="match status" value="1"/>
</dbReference>
<dbReference type="SUPFAM" id="SSF103473">
    <property type="entry name" value="MFS general substrate transporter"/>
    <property type="match status" value="1"/>
</dbReference>
<sequence length="661" mass="71530">MAIDEQEKMAVAEHREEVDRTMTNDDVDHVAASAVGGDLADMPKGYYTNWRFIGSVAAVSFMAQGLYLGTLSALDKIDRVKTHPYNTGYVLPANTIGIINADVGPDPNYVLIPIVKTLCTGVGLTLVGRLSDIFGRRWFMIAGCSLGILGSIINATAHNIPTIIGGTVFVGLAGAVQTSFSVIAPLVIGFMTLVVFAFYEVYFPQKYPLIPMSLFKNARWLALAGVASVATMFYYSLTVIWPQMITSLYTTDNIEIGLMSGTVGGAIAFGQVIGALTVRWGWGHWQLRISSLFMCAFIGAMASCDGSTKNRSIAFTAIGSFAVGIIEVIAIIAIPFTVPPKDLGLASGVLGSCRSVLGSIALAIFSSILTTKKEQEIAPRFRAVAEAEGLSAASTAAIIKAGVASLTSTFLKIPGVTSANVGEFIKALQAGNVVAYHTVFYASLAFGGTIDGDLVVWGHWVPHAEKTDEEQLLDAFKPVLQYVKQNSDSIPCFYLLKEKTKDDTAAIVIASCFRSREAYDAYLTSGPKTTLDETCAKKKLLREDQREQRLITAAGFPLRPTGPHSAPGIHAAMAKIQYAPGKRAEGIEHWKRVAASVEETEKDGTYSYWFLADPEDENVLYSLERYKDEAYLWDVHVPSKAIQENIANQKHIRTGLLLRGV</sequence>
<feature type="transmembrane region" description="Helical" evidence="6">
    <location>
        <begin position="220"/>
        <end position="241"/>
    </location>
</feature>
<dbReference type="OrthoDB" id="4161376at2759"/>
<dbReference type="Gene3D" id="1.20.1250.20">
    <property type="entry name" value="MFS general substrate transporter like domains"/>
    <property type="match status" value="1"/>
</dbReference>
<dbReference type="InterPro" id="IPR036259">
    <property type="entry name" value="MFS_trans_sf"/>
</dbReference>
<organism evidence="8 9">
    <name type="scientific">Neocucurbitaria cava</name>
    <dbReference type="NCBI Taxonomy" id="798079"/>
    <lineage>
        <taxon>Eukaryota</taxon>
        <taxon>Fungi</taxon>
        <taxon>Dikarya</taxon>
        <taxon>Ascomycota</taxon>
        <taxon>Pezizomycotina</taxon>
        <taxon>Dothideomycetes</taxon>
        <taxon>Pleosporomycetidae</taxon>
        <taxon>Pleosporales</taxon>
        <taxon>Pleosporineae</taxon>
        <taxon>Cucurbitariaceae</taxon>
        <taxon>Neocucurbitaria</taxon>
    </lineage>
</organism>
<evidence type="ECO:0000256" key="6">
    <source>
        <dbReference type="SAM" id="Phobius"/>
    </source>
</evidence>
<keyword evidence="9" id="KW-1185">Reference proteome</keyword>
<evidence type="ECO:0000256" key="5">
    <source>
        <dbReference type="ARBA" id="ARBA00023136"/>
    </source>
</evidence>
<dbReference type="AlphaFoldDB" id="A0A9W8Y758"/>
<keyword evidence="2" id="KW-0813">Transport</keyword>
<evidence type="ECO:0000313" key="8">
    <source>
        <dbReference type="EMBL" id="KAJ4369562.1"/>
    </source>
</evidence>
<dbReference type="Gene3D" id="3.30.70.100">
    <property type="match status" value="1"/>
</dbReference>
<reference evidence="8" key="1">
    <citation type="submission" date="2022-10" db="EMBL/GenBank/DDBJ databases">
        <title>Tapping the CABI collections for fungal endophytes: first genome assemblies for Collariella, Neodidymelliopsis, Ascochyta clinopodiicola, Didymella pomorum, Didymosphaeria variabile, Neocosmospora piperis and Neocucurbitaria cava.</title>
        <authorList>
            <person name="Hill R."/>
        </authorList>
    </citation>
    <scope>NUCLEOTIDE SEQUENCE</scope>
    <source>
        <strain evidence="8">IMI 356814</strain>
    </source>
</reference>
<evidence type="ECO:0000256" key="3">
    <source>
        <dbReference type="ARBA" id="ARBA00022692"/>
    </source>
</evidence>
<dbReference type="InterPro" id="IPR010573">
    <property type="entry name" value="MFS_Str1/Tri12-like"/>
</dbReference>
<evidence type="ECO:0000256" key="4">
    <source>
        <dbReference type="ARBA" id="ARBA00022989"/>
    </source>
</evidence>
<dbReference type="GO" id="GO:0022857">
    <property type="term" value="F:transmembrane transporter activity"/>
    <property type="evidence" value="ECO:0007669"/>
    <property type="project" value="InterPro"/>
</dbReference>
<dbReference type="Pfam" id="PF03992">
    <property type="entry name" value="ABM"/>
    <property type="match status" value="1"/>
</dbReference>
<feature type="domain" description="ABM" evidence="7">
    <location>
        <begin position="570"/>
        <end position="661"/>
    </location>
</feature>
<dbReference type="SUPFAM" id="SSF54909">
    <property type="entry name" value="Dimeric alpha+beta barrel"/>
    <property type="match status" value="1"/>
</dbReference>
<comment type="caution">
    <text evidence="8">The sequence shown here is derived from an EMBL/GenBank/DDBJ whole genome shotgun (WGS) entry which is preliminary data.</text>
</comment>
<evidence type="ECO:0000259" key="7">
    <source>
        <dbReference type="PROSITE" id="PS51725"/>
    </source>
</evidence>
<evidence type="ECO:0000256" key="1">
    <source>
        <dbReference type="ARBA" id="ARBA00004141"/>
    </source>
</evidence>
<gene>
    <name evidence="8" type="ORF">N0V83_005324</name>
</gene>
<feature type="transmembrane region" description="Helical" evidence="6">
    <location>
        <begin position="285"/>
        <end position="302"/>
    </location>
</feature>
<keyword evidence="4 6" id="KW-1133">Transmembrane helix</keyword>
<dbReference type="GO" id="GO:0005886">
    <property type="term" value="C:plasma membrane"/>
    <property type="evidence" value="ECO:0007669"/>
    <property type="project" value="TreeGrafter"/>
</dbReference>
<feature type="transmembrane region" description="Helical" evidence="6">
    <location>
        <begin position="180"/>
        <end position="199"/>
    </location>
</feature>
<feature type="transmembrane region" description="Helical" evidence="6">
    <location>
        <begin position="52"/>
        <end position="74"/>
    </location>
</feature>
<evidence type="ECO:0000313" key="9">
    <source>
        <dbReference type="Proteomes" id="UP001140560"/>
    </source>
</evidence>
<dbReference type="Proteomes" id="UP001140560">
    <property type="component" value="Unassembled WGS sequence"/>
</dbReference>
<evidence type="ECO:0000256" key="2">
    <source>
        <dbReference type="ARBA" id="ARBA00022448"/>
    </source>
</evidence>
<feature type="transmembrane region" description="Helical" evidence="6">
    <location>
        <begin position="344"/>
        <end position="365"/>
    </location>
</feature>
<dbReference type="InterPro" id="IPR007138">
    <property type="entry name" value="ABM_dom"/>
</dbReference>
<keyword evidence="3 6" id="KW-0812">Transmembrane</keyword>